<accession>A0AC58QJ48</accession>
<sequence>MRKPAQREVTLFAGGHTTSQRQSPCRGHSAKVRRWNSLRLNKILQLADSKPRIPEALGFTGILLQKLARRPRTLAETGNMENPLCVSIFLILCIFIQSSVHGQSLELEPFGRGSQAVETNETSQETETRFLLFKDKTDKGCQIRLNHPDTLQQCAFNSSLPLVMIIHGWSGRGGAAGISWMEARGAAKQPTVHRTAPTAKTYPAPHVVDAEVGKPRVKPFLSKRRIQHEPRVGGGKEVDGLLETWTWQMVAALKSQQAQPVNVGMADWMTLAYHQYTVAVRNARLVGQEIAALLKWLEESVQFSPSNVHLIGYSLGAHVSGFAGSYMGRKHKIGRITGLDAAGPLFENASPNDRLSPDDANFVDAIHTFTQEHLGLSVGIKQPIAHYDFYPNGGSFQPGCDFLGLYKRIAMHGLNAITKAVKCAHERSVHLFIDSLLHAGMQSTAYQCRDMASFSQGLCLSCQEGRCNSLGYHARRGRQSRRSKSLFLVTRAQSPFKVYHYQFKMQFINQTEEPVKVNFAISLLGTKEEEQKLPITLNGGITSNKTYSFLITLDLDIGELIMIKFKWENYQVWANVWNVVQSFIPWGRGTFHGKEEPVYSGLALKSIRVKAGETQQRMTFCSENMNDPQLHPAQEKTFVRCEANSKKLKRKIR</sequence>
<gene>
    <name evidence="2" type="primary">LIPC</name>
</gene>
<evidence type="ECO:0000313" key="1">
    <source>
        <dbReference type="Proteomes" id="UP001732780"/>
    </source>
</evidence>
<keyword evidence="1" id="KW-1185">Reference proteome</keyword>
<dbReference type="Proteomes" id="UP001732780">
    <property type="component" value="Chromosome 6"/>
</dbReference>
<protein>
    <submittedName>
        <fullName evidence="2">Hepatic triacylglycerol lipase isoform X1</fullName>
    </submittedName>
</protein>
<evidence type="ECO:0000313" key="2">
    <source>
        <dbReference type="RefSeq" id="XP_074222300.1"/>
    </source>
</evidence>
<organism evidence="1 2">
    <name type="scientific">Camelus bactrianus</name>
    <name type="common">Bactrian camel</name>
    <dbReference type="NCBI Taxonomy" id="9837"/>
    <lineage>
        <taxon>Eukaryota</taxon>
        <taxon>Metazoa</taxon>
        <taxon>Chordata</taxon>
        <taxon>Craniata</taxon>
        <taxon>Vertebrata</taxon>
        <taxon>Euteleostomi</taxon>
        <taxon>Mammalia</taxon>
        <taxon>Eutheria</taxon>
        <taxon>Laurasiatheria</taxon>
        <taxon>Artiodactyla</taxon>
        <taxon>Tylopoda</taxon>
        <taxon>Camelidae</taxon>
        <taxon>Camelus</taxon>
    </lineage>
</organism>
<reference evidence="2" key="1">
    <citation type="submission" date="2025-08" db="UniProtKB">
        <authorList>
            <consortium name="RefSeq"/>
        </authorList>
    </citation>
    <scope>IDENTIFICATION</scope>
    <source>
        <tissue evidence="2">Blood</tissue>
    </source>
</reference>
<name>A0AC58QJ48_CAMBA</name>
<dbReference type="RefSeq" id="XP_074222300.1">
    <property type="nucleotide sequence ID" value="XM_074366199.1"/>
</dbReference>
<proteinExistence type="predicted"/>